<feature type="transmembrane region" description="Helical" evidence="1">
    <location>
        <begin position="96"/>
        <end position="126"/>
    </location>
</feature>
<name>A0ABY3Z6L0_STRRM</name>
<dbReference type="EMBL" id="CP094298">
    <property type="protein sequence ID" value="UNZ04089.1"/>
    <property type="molecule type" value="Genomic_DNA"/>
</dbReference>
<feature type="transmembrane region" description="Helical" evidence="1">
    <location>
        <begin position="214"/>
        <end position="231"/>
    </location>
</feature>
<feature type="transmembrane region" description="Helical" evidence="1">
    <location>
        <begin position="238"/>
        <end position="255"/>
    </location>
</feature>
<evidence type="ECO:0000313" key="2">
    <source>
        <dbReference type="EMBL" id="UNZ04089.1"/>
    </source>
</evidence>
<organism evidence="2 3">
    <name type="scientific">Streptomyces rimosus subsp. rimosus</name>
    <dbReference type="NCBI Taxonomy" id="132474"/>
    <lineage>
        <taxon>Bacteria</taxon>
        <taxon>Bacillati</taxon>
        <taxon>Actinomycetota</taxon>
        <taxon>Actinomycetes</taxon>
        <taxon>Kitasatosporales</taxon>
        <taxon>Streptomycetaceae</taxon>
        <taxon>Streptomyces</taxon>
    </lineage>
</organism>
<sequence>MTTTVLPRPCPRPLRAESRHSVAPWAAIAVFLTLAIVMVSKADQWQGSWGTTRISLHSAATLLGGPLVAAIGCWHGGRERRCRTDALRIAAARSPLAQFAVAALPVMLAVVVGYVLAAAGTVAASWPYASAGPSLPPLVLPIMADAVFLAATAAGAMVVGRLVRWRPAAPVLAGLTYAVLALPTYRGTAVRFLIPSVEDGIGEALPAGWQPVAMAGWTGGLAVAAVLAYAARRRWAGLLPLAAAACAAVLLVQAGDRAWRPDPVAARQVCDDSAPRVCVNALDRNLLPQVSRALSGITGRLAGVRNAPVRFEDLRRAPGPDEAQLPQLFRGQSVVRGQLADPERFAWEAAAELTARGDACEAAQFDRMDSAVRDWLVSNGLSDRRRASWARLAREQGDEQAVARSEAGARALRRLASMGEERRRAWLSRYFASRGSCDAREVPRL</sequence>
<protein>
    <recommendedName>
        <fullName evidence="4">ABC transporter permease</fullName>
    </recommendedName>
</protein>
<dbReference type="GeneID" id="66856806"/>
<evidence type="ECO:0000256" key="1">
    <source>
        <dbReference type="SAM" id="Phobius"/>
    </source>
</evidence>
<accession>A0ABY3Z6L0</accession>
<keyword evidence="1" id="KW-0812">Transmembrane</keyword>
<reference evidence="2 3" key="1">
    <citation type="submission" date="2022-03" db="EMBL/GenBank/DDBJ databases">
        <title>Complete genome of Streptomyces rimosus ssp. rimosus R7 (=ATCC 10970).</title>
        <authorList>
            <person name="Beganovic S."/>
            <person name="Ruckert C."/>
            <person name="Busche T."/>
            <person name="Kalinowski J."/>
            <person name="Wittmann C."/>
        </authorList>
    </citation>
    <scope>NUCLEOTIDE SEQUENCE [LARGE SCALE GENOMIC DNA]</scope>
    <source>
        <strain evidence="2 3">R7</strain>
    </source>
</reference>
<gene>
    <name evidence="2" type="ORF">SRIMR7_18180</name>
</gene>
<evidence type="ECO:0000313" key="3">
    <source>
        <dbReference type="Proteomes" id="UP000829494"/>
    </source>
</evidence>
<keyword evidence="1" id="KW-0472">Membrane</keyword>
<proteinExistence type="predicted"/>
<feature type="transmembrane region" description="Helical" evidence="1">
    <location>
        <begin position="138"/>
        <end position="159"/>
    </location>
</feature>
<feature type="transmembrane region" description="Helical" evidence="1">
    <location>
        <begin position="22"/>
        <end position="42"/>
    </location>
</feature>
<dbReference type="RefSeq" id="WP_003984666.1">
    <property type="nucleotide sequence ID" value="NZ_CP043497.1"/>
</dbReference>
<dbReference type="Proteomes" id="UP000829494">
    <property type="component" value="Chromosome"/>
</dbReference>
<evidence type="ECO:0008006" key="4">
    <source>
        <dbReference type="Google" id="ProtNLM"/>
    </source>
</evidence>
<keyword evidence="1" id="KW-1133">Transmembrane helix</keyword>
<feature type="transmembrane region" description="Helical" evidence="1">
    <location>
        <begin position="54"/>
        <end position="75"/>
    </location>
</feature>
<feature type="transmembrane region" description="Helical" evidence="1">
    <location>
        <begin position="171"/>
        <end position="194"/>
    </location>
</feature>
<keyword evidence="3" id="KW-1185">Reference proteome</keyword>